<dbReference type="RefSeq" id="WP_304564193.1">
    <property type="nucleotide sequence ID" value="NZ_CP124748.1"/>
</dbReference>
<keyword evidence="1" id="KW-0732">Signal</keyword>
<evidence type="ECO:0000256" key="1">
    <source>
        <dbReference type="SAM" id="SignalP"/>
    </source>
</evidence>
<reference evidence="2" key="1">
    <citation type="submission" date="2020-05" db="EMBL/GenBank/DDBJ databases">
        <title>Complete genome sequence of Bradyrhizobium diazoefficiens XF1 isolated from soybean nodule.</title>
        <authorList>
            <person name="Noda R."/>
            <person name="Kakizaki K."/>
            <person name="Minamisawa K."/>
        </authorList>
    </citation>
    <scope>NUCLEOTIDE SEQUENCE</scope>
    <source>
        <strain evidence="2">XF1</strain>
    </source>
</reference>
<dbReference type="PANTHER" id="PTHR35271:SF1">
    <property type="entry name" value="ABC TRANSPORTER, SUBSTRATE-BINDING LIPOPROTEIN"/>
    <property type="match status" value="1"/>
</dbReference>
<dbReference type="AlphaFoldDB" id="A0A810CYK8"/>
<protein>
    <submittedName>
        <fullName evidence="4">ABC transporter substrate-binding protein</fullName>
    </submittedName>
</protein>
<feature type="signal peptide" evidence="1">
    <location>
        <begin position="1"/>
        <end position="26"/>
    </location>
</feature>
<name>A0A810CYK8_9BRAD</name>
<evidence type="ECO:0000313" key="2">
    <source>
        <dbReference type="EMBL" id="BCE23931.1"/>
    </source>
</evidence>
<evidence type="ECO:0000313" key="3">
    <source>
        <dbReference type="EMBL" id="BCE50189.1"/>
    </source>
</evidence>
<dbReference type="PANTHER" id="PTHR35271">
    <property type="entry name" value="ABC TRANSPORTER, SUBSTRATE-BINDING LIPOPROTEIN-RELATED"/>
    <property type="match status" value="1"/>
</dbReference>
<organism evidence="4">
    <name type="scientific">Bradyrhizobium diazoefficiens</name>
    <dbReference type="NCBI Taxonomy" id="1355477"/>
    <lineage>
        <taxon>Bacteria</taxon>
        <taxon>Pseudomonadati</taxon>
        <taxon>Pseudomonadota</taxon>
        <taxon>Alphaproteobacteria</taxon>
        <taxon>Hyphomicrobiales</taxon>
        <taxon>Nitrobacteraceae</taxon>
        <taxon>Bradyrhizobium</taxon>
    </lineage>
</organism>
<dbReference type="EMBL" id="AP023099">
    <property type="protein sequence ID" value="BCE93695.1"/>
    <property type="molecule type" value="Genomic_DNA"/>
</dbReference>
<gene>
    <name evidence="4" type="ORF">XF10B_64930</name>
    <name evidence="2" type="ORF">XF1B_66120</name>
    <name evidence="3" type="ORF">XF4B_65380</name>
</gene>
<dbReference type="CDD" id="cd06325">
    <property type="entry name" value="PBP1_ABC_unchar_transporter"/>
    <property type="match status" value="1"/>
</dbReference>
<sequence length="333" mass="35073">MNRRSILMGAAASATGLALTLGTLHAQQAGKVYRIGVLLNRNNPSPETESLRTGLTQLDYVEGTNVFYEVRAAEGQLDRLPGFAAELVSKGVDVIVSYGGPPTNAARKATTTIPIVFTLVADPVAIGAATTLERPGGNLTGVTNNDPELPVRHMALLKEMIPKLARVAIFSDADIPGADANGLAPIDRANVAAASAAGLKPQVLKLRGPKPDFDAVFKAIANEGAEALVVLEVPAVFAIPKTVAELATSRRIPTMLWGGQADAGGLMSYGTSYTSTYTRVPVYVDQILKGAKPADTAIEVFSKHQLVINLKTARELGVTVPADMLKRADRVIE</sequence>
<dbReference type="Pfam" id="PF04392">
    <property type="entry name" value="ABC_sub_bind"/>
    <property type="match status" value="1"/>
</dbReference>
<reference evidence="4" key="2">
    <citation type="submission" date="2020-05" db="EMBL/GenBank/DDBJ databases">
        <title>Complete genome sequence of Bradyrhizobium diazoefficiens XF10 isolated from soybean nodule.</title>
        <authorList>
            <person name="Noda R."/>
            <person name="Kakizaki K."/>
            <person name="Minamisawa K."/>
        </authorList>
    </citation>
    <scope>NUCLEOTIDE SEQUENCE</scope>
    <source>
        <strain evidence="4">XF10</strain>
    </source>
</reference>
<dbReference type="EMBL" id="AP023094">
    <property type="protein sequence ID" value="BCE50189.1"/>
    <property type="molecule type" value="Genomic_DNA"/>
</dbReference>
<dbReference type="EMBL" id="AP023091">
    <property type="protein sequence ID" value="BCE23931.1"/>
    <property type="molecule type" value="Genomic_DNA"/>
</dbReference>
<dbReference type="Gene3D" id="3.40.50.2300">
    <property type="match status" value="2"/>
</dbReference>
<evidence type="ECO:0000313" key="4">
    <source>
        <dbReference type="EMBL" id="BCE93695.1"/>
    </source>
</evidence>
<accession>A0A810CYK8</accession>
<feature type="chain" id="PRO_5036408171" evidence="1">
    <location>
        <begin position="27"/>
        <end position="333"/>
    </location>
</feature>
<reference evidence="3" key="3">
    <citation type="submission" date="2020-05" db="EMBL/GenBank/DDBJ databases">
        <title>Complete genome sequence of Bradyrhizobium diazoefficiens XF4 isolated from soybean nodule.</title>
        <authorList>
            <person name="Noda R."/>
            <person name="Kakizaki K."/>
            <person name="Minamisawa K."/>
        </authorList>
    </citation>
    <scope>NUCLEOTIDE SEQUENCE</scope>
    <source>
        <strain evidence="3">XF4</strain>
    </source>
</reference>
<proteinExistence type="predicted"/>
<dbReference type="InterPro" id="IPR007487">
    <property type="entry name" value="ABC_transpt-TYRBP-like"/>
</dbReference>